<dbReference type="AlphaFoldDB" id="A0A376C1M6"/>
<dbReference type="InterPro" id="IPR008813">
    <property type="entry name" value="Plasmid_replication_RepL"/>
</dbReference>
<dbReference type="GO" id="GO:0006260">
    <property type="term" value="P:DNA replication"/>
    <property type="evidence" value="ECO:0007669"/>
    <property type="project" value="InterPro"/>
</dbReference>
<feature type="domain" description="Plasmid replication protein RepL" evidence="1">
    <location>
        <begin position="52"/>
        <end position="168"/>
    </location>
</feature>
<evidence type="ECO:0000313" key="4">
    <source>
        <dbReference type="Proteomes" id="UP000255224"/>
    </source>
</evidence>
<protein>
    <recommendedName>
        <fullName evidence="1">Plasmid replication protein RepL domain-containing protein</fullName>
    </recommendedName>
</protein>
<dbReference type="EMBL" id="UFVQ01000002">
    <property type="protein sequence ID" value="STA51389.1"/>
    <property type="molecule type" value="Genomic_DNA"/>
</dbReference>
<name>A0A376C1M6_CHRCU</name>
<accession>A0A376C1M6</accession>
<gene>
    <name evidence="2" type="ORF">NCTC13533_00046</name>
    <name evidence="3" type="ORF">NCTC13533_00052</name>
</gene>
<dbReference type="EMBL" id="UFVQ01000002">
    <property type="protein sequence ID" value="STA51395.1"/>
    <property type="molecule type" value="Genomic_DNA"/>
</dbReference>
<dbReference type="GO" id="GO:0006276">
    <property type="term" value="P:plasmid maintenance"/>
    <property type="evidence" value="ECO:0007669"/>
    <property type="project" value="InterPro"/>
</dbReference>
<organism evidence="3 4">
    <name type="scientific">Chryseobacterium carnipullorum</name>
    <dbReference type="NCBI Taxonomy" id="1124835"/>
    <lineage>
        <taxon>Bacteria</taxon>
        <taxon>Pseudomonadati</taxon>
        <taxon>Bacteroidota</taxon>
        <taxon>Flavobacteriia</taxon>
        <taxon>Flavobacteriales</taxon>
        <taxon>Weeksellaceae</taxon>
        <taxon>Chryseobacterium group</taxon>
        <taxon>Chryseobacterium</taxon>
    </lineage>
</organism>
<evidence type="ECO:0000313" key="2">
    <source>
        <dbReference type="EMBL" id="STA51389.1"/>
    </source>
</evidence>
<reference evidence="3 4" key="1">
    <citation type="submission" date="2018-06" db="EMBL/GenBank/DDBJ databases">
        <authorList>
            <consortium name="Pathogen Informatics"/>
            <person name="Doyle S."/>
        </authorList>
    </citation>
    <scope>NUCLEOTIDE SEQUENCE [LARGE SCALE GENOMIC DNA]</scope>
    <source>
        <strain evidence="3 4">NCTC13533</strain>
    </source>
</reference>
<dbReference type="RefSeq" id="WP_128124707.1">
    <property type="nucleotide sequence ID" value="NZ_UFVQ01000002.1"/>
</dbReference>
<dbReference type="Pfam" id="PF05732">
    <property type="entry name" value="RepL"/>
    <property type="match status" value="1"/>
</dbReference>
<sequence>MKNSKNRSSTGITEFSLNKENPFLKQAVEQVNNNIVKKYKSATKTDEKAILKAYDENTGEILGSTQFIRQIEVDEEQFAKIYLSNFSAFFDLKPQAIRVFGYILSQLTPNKDEFMFLIDDCLEYTKYKSSTSIRIGITSLLENDIIARGRTEFLYFVNPMVVFNGNRITFAKTYVKKKSKELPKNQSTLDFDNLEEPYKVPDIDPIDAF</sequence>
<evidence type="ECO:0000313" key="3">
    <source>
        <dbReference type="EMBL" id="STA51395.1"/>
    </source>
</evidence>
<evidence type="ECO:0000259" key="1">
    <source>
        <dbReference type="Pfam" id="PF05732"/>
    </source>
</evidence>
<dbReference type="Proteomes" id="UP000255224">
    <property type="component" value="Unassembled WGS sequence"/>
</dbReference>
<proteinExistence type="predicted"/>